<dbReference type="SUPFAM" id="SSF55961">
    <property type="entry name" value="Bet v1-like"/>
    <property type="match status" value="1"/>
</dbReference>
<accession>A0A1G4WW40</accession>
<dbReference type="Gene3D" id="3.30.530.20">
    <property type="match status" value="1"/>
</dbReference>
<organism evidence="2 3">
    <name type="scientific">Mycolicibacterium fluoranthenivorans</name>
    <dbReference type="NCBI Taxonomy" id="258505"/>
    <lineage>
        <taxon>Bacteria</taxon>
        <taxon>Bacillati</taxon>
        <taxon>Actinomycetota</taxon>
        <taxon>Actinomycetes</taxon>
        <taxon>Mycobacteriales</taxon>
        <taxon>Mycobacteriaceae</taxon>
        <taxon>Mycolicibacterium</taxon>
    </lineage>
</organism>
<dbReference type="Proteomes" id="UP000515498">
    <property type="component" value="Chromosome"/>
</dbReference>
<name>A0A1G4WW40_9MYCO</name>
<proteinExistence type="predicted"/>
<evidence type="ECO:0000313" key="2">
    <source>
        <dbReference type="EMBL" id="SCX30796.1"/>
    </source>
</evidence>
<reference evidence="3" key="2">
    <citation type="submission" date="2016-10" db="EMBL/GenBank/DDBJ databases">
        <authorList>
            <person name="Varghese N."/>
            <person name="Submissions S."/>
        </authorList>
    </citation>
    <scope>NUCLEOTIDE SEQUENCE [LARGE SCALE GENOMIC DNA]</scope>
    <source>
        <strain evidence="3">UNC267MFSha1.1M11</strain>
    </source>
</reference>
<sequence length="143" mass="15787">MIQMQRTVYTQAAPDAVFAYLADFTTTEQWDPGTVRTVRVAGDGGVGTRYENTSTFAGRTSELVYEVTEVTPGKSIRLRGENSSLLAHDTITVRPDSDGSQVTYQIEFAFQGLLRWAEPLLRLAVGNLMDKGAQGLRRELAKI</sequence>
<dbReference type="STRING" id="1502745.SAMN02799620_05170"/>
<dbReference type="Proteomes" id="UP000199707">
    <property type="component" value="Unassembled WGS sequence"/>
</dbReference>
<dbReference type="AlphaFoldDB" id="A0A1G4WW40"/>
<evidence type="ECO:0000313" key="4">
    <source>
        <dbReference type="Proteomes" id="UP000515498"/>
    </source>
</evidence>
<evidence type="ECO:0000313" key="3">
    <source>
        <dbReference type="Proteomes" id="UP000199707"/>
    </source>
</evidence>
<reference evidence="2" key="1">
    <citation type="submission" date="2016-10" db="EMBL/GenBank/DDBJ databases">
        <authorList>
            <person name="de Groot N.N."/>
        </authorList>
    </citation>
    <scope>NUCLEOTIDE SEQUENCE [LARGE SCALE GENOMIC DNA]</scope>
    <source>
        <strain evidence="2">UNC267MFSha1.1M11</strain>
    </source>
</reference>
<dbReference type="RefSeq" id="WP_090363003.1">
    <property type="nucleotide sequence ID" value="NZ_CP059894.1"/>
</dbReference>
<dbReference type="KEGG" id="mflu:HZU40_05190"/>
<protein>
    <submittedName>
        <fullName evidence="2">Polyketide cyclase / dehydrase and lipid transport</fullName>
    </submittedName>
    <submittedName>
        <fullName evidence="1">SRPBCC family protein</fullName>
    </submittedName>
</protein>
<evidence type="ECO:0000313" key="1">
    <source>
        <dbReference type="EMBL" id="QNJ93723.1"/>
    </source>
</evidence>
<reference evidence="1 4" key="3">
    <citation type="submission" date="2020-07" db="EMBL/GenBank/DDBJ databases">
        <title>Draft genome sequence of four isobutane-metabolizing strains capable of cometabolically degrading diverse ether contaminants.</title>
        <authorList>
            <person name="Chen W."/>
            <person name="Faulkner N."/>
            <person name="Smith C."/>
            <person name="Hyman M."/>
        </authorList>
    </citation>
    <scope>NUCLEOTIDE SEQUENCE [LARGE SCALE GENOMIC DNA]</scope>
    <source>
        <strain evidence="1 4">2A</strain>
    </source>
</reference>
<dbReference type="EMBL" id="CP059894">
    <property type="protein sequence ID" value="QNJ93723.1"/>
    <property type="molecule type" value="Genomic_DNA"/>
</dbReference>
<gene>
    <name evidence="1" type="ORF">HZU40_05190</name>
    <name evidence="2" type="ORF">SAMN02799620_05170</name>
</gene>
<dbReference type="InterPro" id="IPR019587">
    <property type="entry name" value="Polyketide_cyclase/dehydratase"/>
</dbReference>
<dbReference type="Pfam" id="PF10604">
    <property type="entry name" value="Polyketide_cyc2"/>
    <property type="match status" value="1"/>
</dbReference>
<dbReference type="InterPro" id="IPR023393">
    <property type="entry name" value="START-like_dom_sf"/>
</dbReference>
<dbReference type="EMBL" id="FMUB01000012">
    <property type="protein sequence ID" value="SCX30796.1"/>
    <property type="molecule type" value="Genomic_DNA"/>
</dbReference>